<dbReference type="EMBL" id="JAZHXJ010001901">
    <property type="protein sequence ID" value="KAL1842867.1"/>
    <property type="molecule type" value="Genomic_DNA"/>
</dbReference>
<reference evidence="1 2" key="1">
    <citation type="journal article" date="2024" name="Commun. Biol.">
        <title>Comparative genomic analysis of thermophilic fungi reveals convergent evolutionary adaptations and gene losses.</title>
        <authorList>
            <person name="Steindorff A.S."/>
            <person name="Aguilar-Pontes M.V."/>
            <person name="Robinson A.J."/>
            <person name="Andreopoulos B."/>
            <person name="LaButti K."/>
            <person name="Kuo A."/>
            <person name="Mondo S."/>
            <person name="Riley R."/>
            <person name="Otillar R."/>
            <person name="Haridas S."/>
            <person name="Lipzen A."/>
            <person name="Grimwood J."/>
            <person name="Schmutz J."/>
            <person name="Clum A."/>
            <person name="Reid I.D."/>
            <person name="Moisan M.C."/>
            <person name="Butler G."/>
            <person name="Nguyen T.T.M."/>
            <person name="Dewar K."/>
            <person name="Conant G."/>
            <person name="Drula E."/>
            <person name="Henrissat B."/>
            <person name="Hansel C."/>
            <person name="Singer S."/>
            <person name="Hutchinson M.I."/>
            <person name="de Vries R.P."/>
            <person name="Natvig D.O."/>
            <person name="Powell A.J."/>
            <person name="Tsang A."/>
            <person name="Grigoriev I.V."/>
        </authorList>
    </citation>
    <scope>NUCLEOTIDE SEQUENCE [LARGE SCALE GENOMIC DNA]</scope>
    <source>
        <strain evidence="1 2">ATCC 24622</strain>
    </source>
</reference>
<gene>
    <name evidence="1" type="ORF">VTK73DRAFT_3018</name>
</gene>
<accession>A0ABR3VMM4</accession>
<organism evidence="1 2">
    <name type="scientific">Phialemonium thermophilum</name>
    <dbReference type="NCBI Taxonomy" id="223376"/>
    <lineage>
        <taxon>Eukaryota</taxon>
        <taxon>Fungi</taxon>
        <taxon>Dikarya</taxon>
        <taxon>Ascomycota</taxon>
        <taxon>Pezizomycotina</taxon>
        <taxon>Sordariomycetes</taxon>
        <taxon>Sordariomycetidae</taxon>
        <taxon>Cephalothecales</taxon>
        <taxon>Cephalothecaceae</taxon>
        <taxon>Phialemonium</taxon>
    </lineage>
</organism>
<comment type="caution">
    <text evidence="1">The sequence shown here is derived from an EMBL/GenBank/DDBJ whole genome shotgun (WGS) entry which is preliminary data.</text>
</comment>
<protein>
    <submittedName>
        <fullName evidence="1">Uncharacterized protein</fullName>
    </submittedName>
</protein>
<name>A0ABR3VMM4_9PEZI</name>
<evidence type="ECO:0000313" key="2">
    <source>
        <dbReference type="Proteomes" id="UP001586593"/>
    </source>
</evidence>
<keyword evidence="2" id="KW-1185">Reference proteome</keyword>
<dbReference type="Proteomes" id="UP001586593">
    <property type="component" value="Unassembled WGS sequence"/>
</dbReference>
<evidence type="ECO:0000313" key="1">
    <source>
        <dbReference type="EMBL" id="KAL1842867.1"/>
    </source>
</evidence>
<sequence length="71" mass="7910">MEQSHTLLSRALLGRLRGAAAKTAMQGPPNWMRPTDSDDKRIDYLWPPAVWTTRNRSKSCKLPAAQGEGNC</sequence>
<proteinExistence type="predicted"/>